<evidence type="ECO:0000313" key="7">
    <source>
        <dbReference type="EMBL" id="RXU87194.1"/>
    </source>
</evidence>
<dbReference type="PATRIC" id="fig|1352.1358.peg.97"/>
<reference evidence="1 9" key="2">
    <citation type="submission" date="2016-01" db="EMBL/GenBank/DDBJ databases">
        <title>Molecular Mechanisms for transfer of large genomic segments between Enterococcus faecium strains.</title>
        <authorList>
            <person name="Garcia-Solache M.A."/>
            <person name="Lebreton F."/>
            <person name="Mclaughlin R.E."/>
            <person name="Whiteaker J.D."/>
            <person name="Gilmore M.S."/>
            <person name="Rice L.B."/>
        </authorList>
    </citation>
    <scope>NUCLEOTIDE SEQUENCE [LARGE SCALE GENOMIC DNA]</scope>
    <source>
        <strain evidence="1 9">D344RRF x C68</strain>
    </source>
</reference>
<dbReference type="EMBL" id="PCGC01000025">
    <property type="protein sequence ID" value="PHL21074.1"/>
    <property type="molecule type" value="Genomic_DNA"/>
</dbReference>
<evidence type="ECO:0000313" key="1">
    <source>
        <dbReference type="EMBL" id="KWX17542.1"/>
    </source>
</evidence>
<reference evidence="5 13" key="6">
    <citation type="submission" date="2017-10" db="EMBL/GenBank/DDBJ databases">
        <title>Draft genomes of the Enterococcus faecium isolated from human feces before and after Helicobacter pylori eradication therapy.</title>
        <authorList>
            <person name="Prianichniikov N.A."/>
            <person name="Glushchenko O.E."/>
            <person name="Malakhova M.V."/>
        </authorList>
    </citation>
    <scope>NUCLEOTIDE SEQUENCE [LARGE SCALE GENOMIC DNA]</scope>
    <source>
        <strain evidence="5 13">Hp_5-7</strain>
    </source>
</reference>
<reference evidence="6 14" key="1">
    <citation type="submission" date="2015-06" db="EMBL/GenBank/DDBJ databases">
        <title>The Genome Sequence of Enterococcus faecium 131EA1.</title>
        <authorList>
            <consortium name="The Broad Institute Genomics Platform"/>
            <consortium name="The Broad Institute Genome Sequencing Center for Infectious Disease"/>
            <person name="Earl A.M."/>
            <person name="Van Tyne D."/>
            <person name="Lebreton F."/>
            <person name="Saavedra J.T."/>
            <person name="Gilmore M.S."/>
            <person name="Manson Mcguire A."/>
            <person name="Clock S."/>
            <person name="Crupain M."/>
            <person name="Rangan U."/>
            <person name="Young S."/>
            <person name="Abouelleil A."/>
            <person name="Cao P."/>
            <person name="Chapman S.B."/>
            <person name="Griggs A."/>
            <person name="Priest M."/>
            <person name="Shea T."/>
            <person name="Wortman J."/>
            <person name="Nusbaum C."/>
            <person name="Birren B."/>
        </authorList>
    </citation>
    <scope>NUCLEOTIDE SEQUENCE [LARGE SCALE GENOMIC DNA]</scope>
    <source>
        <strain evidence="6 14">131EA1</strain>
    </source>
</reference>
<dbReference type="Proteomes" id="UP000070452">
    <property type="component" value="Unassembled WGS sequence"/>
</dbReference>
<dbReference type="Proteomes" id="UP000224303">
    <property type="component" value="Unassembled WGS sequence"/>
</dbReference>
<evidence type="ECO:0000313" key="12">
    <source>
        <dbReference type="Proteomes" id="UP000194737"/>
    </source>
</evidence>
<dbReference type="EMBL" id="LEQJ01000009">
    <property type="protein sequence ID" value="RBS31272.1"/>
    <property type="molecule type" value="Genomic_DNA"/>
</dbReference>
<reference evidence="3 11" key="4">
    <citation type="submission" date="2017-02" db="EMBL/GenBank/DDBJ databases">
        <title>Clonality and virulence of isolates of VRE in Hematopoietic Stem Cell Transplanted (HSCT) patients.</title>
        <authorList>
            <person name="Marchi A.P."/>
            <person name="Martins R.C."/>
            <person name="Marie S.K."/>
            <person name="Levin A.S."/>
            <person name="Costa S.F."/>
        </authorList>
    </citation>
    <scope>NUCLEOTIDE SEQUENCE [LARGE SCALE GENOMIC DNA]</scope>
    <source>
        <strain evidence="3 11">LIM1759</strain>
    </source>
</reference>
<reference evidence="7 15" key="7">
    <citation type="submission" date="2017-12" db="EMBL/GenBank/DDBJ databases">
        <title>A pool of 800 enterococci isolated from chicken carcass rinse samples from New Zealand.</title>
        <authorList>
            <person name="Zhang J."/>
            <person name="Rogers L."/>
            <person name="Midwinter A."/>
            <person name="French N."/>
        </authorList>
    </citation>
    <scope>NUCLEOTIDE SEQUENCE [LARGE SCALE GENOMIC DNA]</scope>
    <source>
        <strain evidence="7 15">EN697</strain>
    </source>
</reference>
<dbReference type="GO" id="GO:0003677">
    <property type="term" value="F:DNA binding"/>
    <property type="evidence" value="ECO:0007669"/>
    <property type="project" value="InterPro"/>
</dbReference>
<evidence type="ECO:0000313" key="6">
    <source>
        <dbReference type="EMBL" id="RBS31272.1"/>
    </source>
</evidence>
<evidence type="ECO:0000313" key="14">
    <source>
        <dbReference type="Proteomes" id="UP000253144"/>
    </source>
</evidence>
<organism evidence="1 9">
    <name type="scientific">Enterococcus faecium</name>
    <name type="common">Streptococcus faecium</name>
    <dbReference type="NCBI Taxonomy" id="1352"/>
    <lineage>
        <taxon>Bacteria</taxon>
        <taxon>Bacillati</taxon>
        <taxon>Bacillota</taxon>
        <taxon>Bacilli</taxon>
        <taxon>Lactobacillales</taxon>
        <taxon>Enterococcaceae</taxon>
        <taxon>Enterococcus</taxon>
    </lineage>
</organism>
<dbReference type="EMBL" id="FKLM01000124">
    <property type="protein sequence ID" value="SAM54207.1"/>
    <property type="molecule type" value="Genomic_DNA"/>
</dbReference>
<protein>
    <submittedName>
        <fullName evidence="2">Arsenic metallochaperone ArsD family protein</fullName>
    </submittedName>
    <submittedName>
        <fullName evidence="8">Arsenical resistance operon trans-acting repressor ArsD</fullName>
    </submittedName>
    <submittedName>
        <fullName evidence="5">Arsenical resistance operon transcriptional repressor ArsD</fullName>
    </submittedName>
</protein>
<dbReference type="Proteomes" id="UP000183509">
    <property type="component" value="Unassembled WGS sequence"/>
</dbReference>
<dbReference type="Proteomes" id="UP000191171">
    <property type="component" value="Unassembled WGS sequence"/>
</dbReference>
<reference evidence="4 12" key="5">
    <citation type="submission" date="2017-05" db="EMBL/GenBank/DDBJ databases">
        <title>The Genome Sequence of Enterococcus faecium 6F2_DIV0138.</title>
        <authorList>
            <consortium name="The Broad Institute Genomics Platform"/>
            <consortium name="The Broad Institute Genomic Center for Infectious Diseases"/>
            <person name="Earl A."/>
            <person name="Manson A."/>
            <person name="Schwartman J."/>
            <person name="Gilmore M."/>
            <person name="Abouelleil A."/>
            <person name="Cao P."/>
            <person name="Chapman S."/>
            <person name="Cusick C."/>
            <person name="Shea T."/>
            <person name="Young S."/>
            <person name="Neafsey D."/>
            <person name="Nusbaum C."/>
            <person name="Birren B."/>
        </authorList>
    </citation>
    <scope>NUCLEOTIDE SEQUENCE [LARGE SCALE GENOMIC DNA]</scope>
    <source>
        <strain evidence="4 12">6F2_DIV0138</strain>
    </source>
</reference>
<evidence type="ECO:0000313" key="5">
    <source>
        <dbReference type="EMBL" id="PHL21074.1"/>
    </source>
</evidence>
<dbReference type="EMBL" id="PJVH01000027">
    <property type="protein sequence ID" value="RXU87194.1"/>
    <property type="molecule type" value="Genomic_DNA"/>
</dbReference>
<dbReference type="Pfam" id="PF06953">
    <property type="entry name" value="ArsD"/>
    <property type="match status" value="1"/>
</dbReference>
<sequence length="112" mass="12961">MIISYYVLNRSDDEGLFVFQSLHEDTMLKEFYNRIKNKQIETNLYFLSDSILPFISNPKILNLLQTKDLKSLPIIVIDEEIVKYGAYLSVEELEKLTNIGMSIQEDNGVHGT</sequence>
<dbReference type="Proteomes" id="UP001260956">
    <property type="component" value="Unassembled WGS sequence"/>
</dbReference>
<dbReference type="InterPro" id="IPR010712">
    <property type="entry name" value="Arsenical-R_ArsD"/>
</dbReference>
<proteinExistence type="predicted"/>
<reference evidence="8 10" key="3">
    <citation type="submission" date="2016-04" db="EMBL/GenBank/DDBJ databases">
        <authorList>
            <person name="Millard A."/>
        </authorList>
    </citation>
    <scope>NUCLEOTIDE SEQUENCE [LARGE SCALE GENOMIC DNA]</scope>
    <source>
        <strain evidence="8">Isolate 22</strain>
    </source>
</reference>
<dbReference type="EMBL" id="MVGJ01000045">
    <property type="protein sequence ID" value="OOL82493.1"/>
    <property type="molecule type" value="Genomic_DNA"/>
</dbReference>
<name>A0A133D011_ENTFC</name>
<evidence type="ECO:0000313" key="8">
    <source>
        <dbReference type="EMBL" id="SAM54207.1"/>
    </source>
</evidence>
<dbReference type="Proteomes" id="UP000194737">
    <property type="component" value="Unassembled WGS sequence"/>
</dbReference>
<dbReference type="Gene3D" id="3.40.30.10">
    <property type="entry name" value="Glutaredoxin"/>
    <property type="match status" value="1"/>
</dbReference>
<evidence type="ECO:0000313" key="11">
    <source>
        <dbReference type="Proteomes" id="UP000191171"/>
    </source>
</evidence>
<dbReference type="EMBL" id="LRHK01000001">
    <property type="protein sequence ID" value="KWX17542.1"/>
    <property type="molecule type" value="Genomic_DNA"/>
</dbReference>
<dbReference type="Proteomes" id="UP000253144">
    <property type="component" value="Unassembled WGS sequence"/>
</dbReference>
<dbReference type="EMBL" id="JARPTX010000001">
    <property type="protein sequence ID" value="MDT2368676.1"/>
    <property type="molecule type" value="Genomic_DNA"/>
</dbReference>
<evidence type="ECO:0000313" key="10">
    <source>
        <dbReference type="Proteomes" id="UP000183509"/>
    </source>
</evidence>
<comment type="caution">
    <text evidence="1">The sequence shown here is derived from an EMBL/GenBank/DDBJ whole genome shotgun (WGS) entry which is preliminary data.</text>
</comment>
<gene>
    <name evidence="4" type="ORF">A5804_000137</name>
    <name evidence="1" type="ORF">AWT83_03085</name>
    <name evidence="3" type="ORF">B1P95_09085</name>
    <name evidence="5" type="ORF">CQR37_10625</name>
    <name evidence="7" type="ORF">CYQ77_09020</name>
    <name evidence="8" type="ORF">DTPHA_603008</name>
    <name evidence="6" type="ORF">EB12_01457</name>
    <name evidence="2" type="ORF">P6Z85_00525</name>
</gene>
<dbReference type="Proteomes" id="UP000289562">
    <property type="component" value="Unassembled WGS sequence"/>
</dbReference>
<evidence type="ECO:0000313" key="15">
    <source>
        <dbReference type="Proteomes" id="UP000289562"/>
    </source>
</evidence>
<dbReference type="RefSeq" id="WP_002317041.1">
    <property type="nucleotide sequence ID" value="NZ_AP019394.1"/>
</dbReference>
<dbReference type="AlphaFoldDB" id="A0A133D011"/>
<evidence type="ECO:0000313" key="2">
    <source>
        <dbReference type="EMBL" id="MDT2368676.1"/>
    </source>
</evidence>
<evidence type="ECO:0000313" key="9">
    <source>
        <dbReference type="Proteomes" id="UP000070452"/>
    </source>
</evidence>
<evidence type="ECO:0000313" key="4">
    <source>
        <dbReference type="EMBL" id="OTN98654.1"/>
    </source>
</evidence>
<dbReference type="GO" id="GO:0046685">
    <property type="term" value="P:response to arsenic-containing substance"/>
    <property type="evidence" value="ECO:0007669"/>
    <property type="project" value="InterPro"/>
</dbReference>
<evidence type="ECO:0000313" key="13">
    <source>
        <dbReference type="Proteomes" id="UP000224303"/>
    </source>
</evidence>
<evidence type="ECO:0000313" key="3">
    <source>
        <dbReference type="EMBL" id="OOL82493.1"/>
    </source>
</evidence>
<dbReference type="EMBL" id="NGLB01000001">
    <property type="protein sequence ID" value="OTN98654.1"/>
    <property type="molecule type" value="Genomic_DNA"/>
</dbReference>
<dbReference type="GO" id="GO:0045892">
    <property type="term" value="P:negative regulation of DNA-templated transcription"/>
    <property type="evidence" value="ECO:0007669"/>
    <property type="project" value="InterPro"/>
</dbReference>
<reference evidence="2" key="8">
    <citation type="submission" date="2023-03" db="EMBL/GenBank/DDBJ databases">
        <authorList>
            <person name="Shen W."/>
            <person name="Cai J."/>
        </authorList>
    </citation>
    <scope>NUCLEOTIDE SEQUENCE</scope>
    <source>
        <strain evidence="2">B1010-2</strain>
    </source>
</reference>
<accession>A0A133D011</accession>